<organism evidence="1 2">
    <name type="scientific">Deinococcus hopiensis KR-140</name>
    <dbReference type="NCBI Taxonomy" id="695939"/>
    <lineage>
        <taxon>Bacteria</taxon>
        <taxon>Thermotogati</taxon>
        <taxon>Deinococcota</taxon>
        <taxon>Deinococci</taxon>
        <taxon>Deinococcales</taxon>
        <taxon>Deinococcaceae</taxon>
        <taxon>Deinococcus</taxon>
    </lineage>
</organism>
<name>A0A1W1UQ09_9DEIO</name>
<dbReference type="AlphaFoldDB" id="A0A1W1UQ09"/>
<evidence type="ECO:0000313" key="1">
    <source>
        <dbReference type="EMBL" id="SMB83089.1"/>
    </source>
</evidence>
<dbReference type="RefSeq" id="WP_170928511.1">
    <property type="nucleotide sequence ID" value="NZ_FWWU01000006.1"/>
</dbReference>
<evidence type="ECO:0000313" key="2">
    <source>
        <dbReference type="Proteomes" id="UP000192582"/>
    </source>
</evidence>
<protein>
    <submittedName>
        <fullName evidence="1">Uncharacterized protein</fullName>
    </submittedName>
</protein>
<dbReference type="EMBL" id="FWWU01000006">
    <property type="protein sequence ID" value="SMB83089.1"/>
    <property type="molecule type" value="Genomic_DNA"/>
</dbReference>
<proteinExistence type="predicted"/>
<sequence length="45" mass="4897">MGKKPHILTYEQTHPPHLATADALAAEGLKATRDQLPTALLKYKG</sequence>
<reference evidence="1 2" key="1">
    <citation type="submission" date="2017-04" db="EMBL/GenBank/DDBJ databases">
        <authorList>
            <person name="Afonso C.L."/>
            <person name="Miller P.J."/>
            <person name="Scott M.A."/>
            <person name="Spackman E."/>
            <person name="Goraichik I."/>
            <person name="Dimitrov K.M."/>
            <person name="Suarez D.L."/>
            <person name="Swayne D.E."/>
        </authorList>
    </citation>
    <scope>NUCLEOTIDE SEQUENCE [LARGE SCALE GENOMIC DNA]</scope>
    <source>
        <strain evidence="1 2">KR-140</strain>
    </source>
</reference>
<accession>A0A1W1UQ09</accession>
<dbReference type="Proteomes" id="UP000192582">
    <property type="component" value="Unassembled WGS sequence"/>
</dbReference>
<keyword evidence="2" id="KW-1185">Reference proteome</keyword>
<gene>
    <name evidence="1" type="ORF">SAMN00790413_04255</name>
</gene>